<keyword evidence="1" id="KW-1133">Transmembrane helix</keyword>
<feature type="transmembrane region" description="Helical" evidence="1">
    <location>
        <begin position="93"/>
        <end position="117"/>
    </location>
</feature>
<reference evidence="2" key="1">
    <citation type="submission" date="2020-11" db="EMBL/GenBank/DDBJ databases">
        <authorList>
            <person name="Tran Van P."/>
        </authorList>
    </citation>
    <scope>NUCLEOTIDE SEQUENCE</scope>
</reference>
<evidence type="ECO:0000313" key="2">
    <source>
        <dbReference type="EMBL" id="CAD7246928.1"/>
    </source>
</evidence>
<proteinExistence type="predicted"/>
<evidence type="ECO:0000256" key="1">
    <source>
        <dbReference type="SAM" id="Phobius"/>
    </source>
</evidence>
<protein>
    <submittedName>
        <fullName evidence="2">Uncharacterized protein</fullName>
    </submittedName>
</protein>
<name>A0A7R8XGL9_9CRUS</name>
<sequence length="182" mass="20178">MASHGLFRRFFCFNTRTGTLIIGTADIVFSLICLVICIVSSILAGEYLLLLYAAELWYILAWLMVRGMMSSVFAGLMIHAVRNTSRPSWMLPWLIWGGVSMAGGLMFVFIATVGTAAAKFQPIVSVVICIILTLCLITGILLYLVPYSHYQVMLERAVPDHEDGFSVLPLRDMGHDPKAQDT</sequence>
<dbReference type="Proteomes" id="UP000677054">
    <property type="component" value="Unassembled WGS sequence"/>
</dbReference>
<feature type="transmembrane region" description="Helical" evidence="1">
    <location>
        <begin position="56"/>
        <end position="81"/>
    </location>
</feature>
<keyword evidence="1" id="KW-0472">Membrane</keyword>
<feature type="transmembrane region" description="Helical" evidence="1">
    <location>
        <begin position="20"/>
        <end position="44"/>
    </location>
</feature>
<feature type="transmembrane region" description="Helical" evidence="1">
    <location>
        <begin position="123"/>
        <end position="145"/>
    </location>
</feature>
<dbReference type="AlphaFoldDB" id="A0A7R8XGL9"/>
<dbReference type="InterPro" id="IPR031720">
    <property type="entry name" value="DUF4728"/>
</dbReference>
<keyword evidence="1" id="KW-0812">Transmembrane</keyword>
<accession>A0A7R8XGL9</accession>
<gene>
    <name evidence="2" type="ORF">DSTB1V02_LOCUS6770</name>
</gene>
<dbReference type="EMBL" id="LR900793">
    <property type="protein sequence ID" value="CAD7246928.1"/>
    <property type="molecule type" value="Genomic_DNA"/>
</dbReference>
<dbReference type="EMBL" id="CAJPEV010001276">
    <property type="protein sequence ID" value="CAG0891811.1"/>
    <property type="molecule type" value="Genomic_DNA"/>
</dbReference>
<keyword evidence="3" id="KW-1185">Reference proteome</keyword>
<organism evidence="2">
    <name type="scientific">Darwinula stevensoni</name>
    <dbReference type="NCBI Taxonomy" id="69355"/>
    <lineage>
        <taxon>Eukaryota</taxon>
        <taxon>Metazoa</taxon>
        <taxon>Ecdysozoa</taxon>
        <taxon>Arthropoda</taxon>
        <taxon>Crustacea</taxon>
        <taxon>Oligostraca</taxon>
        <taxon>Ostracoda</taxon>
        <taxon>Podocopa</taxon>
        <taxon>Podocopida</taxon>
        <taxon>Darwinulocopina</taxon>
        <taxon>Darwinuloidea</taxon>
        <taxon>Darwinulidae</taxon>
        <taxon>Darwinula</taxon>
    </lineage>
</organism>
<dbReference type="Pfam" id="PF15860">
    <property type="entry name" value="DUF4728"/>
    <property type="match status" value="1"/>
</dbReference>
<evidence type="ECO:0000313" key="3">
    <source>
        <dbReference type="Proteomes" id="UP000677054"/>
    </source>
</evidence>